<feature type="compositionally biased region" description="Basic and acidic residues" evidence="3">
    <location>
        <begin position="724"/>
        <end position="735"/>
    </location>
</feature>
<name>A0A151H723_TOXGO</name>
<reference evidence="5" key="1">
    <citation type="submission" date="2016-03" db="EMBL/GenBank/DDBJ databases">
        <authorList>
            <person name="Sibley D."/>
            <person name="Venepally P."/>
            <person name="Karamycheva S."/>
            <person name="Hadjithomas M."/>
            <person name="Khan A."/>
            <person name="Brunk B."/>
            <person name="Roos D."/>
            <person name="Caler E."/>
            <person name="Lorenzi H."/>
        </authorList>
    </citation>
    <scope>NUCLEOTIDE SEQUENCE [LARGE SCALE GENOMIC DNA]</scope>
    <source>
        <strain evidence="5">TgCatPRC2</strain>
    </source>
</reference>
<proteinExistence type="predicted"/>
<feature type="compositionally biased region" description="Polar residues" evidence="3">
    <location>
        <begin position="122"/>
        <end position="138"/>
    </location>
</feature>
<dbReference type="SUPFAM" id="SSF50447">
    <property type="entry name" value="Translation proteins"/>
    <property type="match status" value="2"/>
</dbReference>
<keyword evidence="1" id="KW-0547">Nucleotide-binding</keyword>
<sequence>FGRHSVRVGVRFLRLPQMCRAANVPVVVALTKRTRLSLSSSRALPSPLGASSESLLSSPPVLRVLSQLAEHGVVTEPLGGDVQVSLVDAKSFLDSFSEKRARKRQHLAPVPRQTRLDAKAQPATTQEGSSEPKSNRPQSRNDEGEDERDENEEDREEAEGEVEETKGEEERPDDLDDLIEKIFFQAELLELKTSLTCPGEGLVMEAFVAKGVGGCASILLKRGSVRKGATVLAGPSVCRVRRLRLRGCGDGDTETGRAALLRAAAPASGPRRKKSERSLDLKNGETEKESQERSLPECSEGKSGTEEIEVDAAFAGEIVDVCGFPSNNLPLPGETFVVINSDADGRQLAELNKRKRQRAEELRRTREAKMRVLDRLLHGENEALTLPVVIKADQQGTAEAVASALAGLWAPTPTAPAPAAVAPSVSAASLVGHSPDVGESAATPAAAPAGEGKQVPGDETCVSETAQKETVSSEAEPDAVAQAIRDTWTRRIEYDEGLRHRRMGIGEAKEDTAHTETGSSLQEASAREEQPLRMVSPSAFALRSGPSLGSGVSGSEGDTTSGGDRAASSSSPADTVPPASSEGVLAKKEETGGMPLETRESGRRSVQVLRAKAGLLSIEDVQAVAVSRERSRSGAETPEPKRSQPEAGVVIAFATPVSRQVKDEVARQGATLVTADVIYDVVSQVERILMRKNLFSPDDEETGEQAGNTRVLSAGAGRRKKAREQREDAAGKTDELNPYTGKARVKALFHLKSGLVAGCSVDEGEVTLGALVQVTRDGRLLFERSVISLRVGPDAQTTVRGPGTECGVMLDGDVSDLAVGDVLLCSRPCRDGKKKIVAASHPTSSSSALSSGDL</sequence>
<evidence type="ECO:0000256" key="1">
    <source>
        <dbReference type="ARBA" id="ARBA00022741"/>
    </source>
</evidence>
<feature type="compositionally biased region" description="Acidic residues" evidence="3">
    <location>
        <begin position="143"/>
        <end position="162"/>
    </location>
</feature>
<protein>
    <submittedName>
        <fullName evidence="4">Elongation factor Tu GTP binding domain-containing protein</fullName>
    </submittedName>
</protein>
<evidence type="ECO:0000313" key="5">
    <source>
        <dbReference type="Proteomes" id="UP000075225"/>
    </source>
</evidence>
<dbReference type="Gene3D" id="2.40.30.10">
    <property type="entry name" value="Translation factors"/>
    <property type="match status" value="2"/>
</dbReference>
<dbReference type="OrthoDB" id="361630at2759"/>
<dbReference type="EMBL" id="AHZP02002073">
    <property type="protein sequence ID" value="KYK65114.1"/>
    <property type="molecule type" value="Genomic_DNA"/>
</dbReference>
<dbReference type="InterPro" id="IPR009000">
    <property type="entry name" value="Transl_B-barrel_sf"/>
</dbReference>
<dbReference type="PANTHER" id="PTHR43381:SF5">
    <property type="entry name" value="TR-TYPE G DOMAIN-CONTAINING PROTEIN"/>
    <property type="match status" value="1"/>
</dbReference>
<feature type="compositionally biased region" description="Basic and acidic residues" evidence="3">
    <location>
        <begin position="627"/>
        <end position="644"/>
    </location>
</feature>
<accession>A0A151H723</accession>
<dbReference type="PANTHER" id="PTHR43381">
    <property type="entry name" value="TRANSLATION INITIATION FACTOR IF-2-RELATED"/>
    <property type="match status" value="1"/>
</dbReference>
<dbReference type="InterPro" id="IPR015760">
    <property type="entry name" value="TIF_IF2"/>
</dbReference>
<evidence type="ECO:0000313" key="4">
    <source>
        <dbReference type="EMBL" id="KYK65114.1"/>
    </source>
</evidence>
<feature type="region of interest" description="Disordered" evidence="3">
    <location>
        <begin position="697"/>
        <end position="736"/>
    </location>
</feature>
<evidence type="ECO:0000256" key="2">
    <source>
        <dbReference type="ARBA" id="ARBA00023134"/>
    </source>
</evidence>
<feature type="region of interest" description="Disordered" evidence="3">
    <location>
        <begin position="625"/>
        <end position="646"/>
    </location>
</feature>
<dbReference type="GO" id="GO:0003743">
    <property type="term" value="F:translation initiation factor activity"/>
    <property type="evidence" value="ECO:0007669"/>
    <property type="project" value="TreeGrafter"/>
</dbReference>
<dbReference type="GO" id="GO:0005525">
    <property type="term" value="F:GTP binding"/>
    <property type="evidence" value="ECO:0007669"/>
    <property type="project" value="UniProtKB-KW"/>
</dbReference>
<keyword evidence="4" id="KW-0648">Protein biosynthesis</keyword>
<organism evidence="4 5">
    <name type="scientific">Toxoplasma gondii TgCatPRC2</name>
    <dbReference type="NCBI Taxonomy" id="1130821"/>
    <lineage>
        <taxon>Eukaryota</taxon>
        <taxon>Sar</taxon>
        <taxon>Alveolata</taxon>
        <taxon>Apicomplexa</taxon>
        <taxon>Conoidasida</taxon>
        <taxon>Coccidia</taxon>
        <taxon>Eucoccidiorida</taxon>
        <taxon>Eimeriorina</taxon>
        <taxon>Sarcocystidae</taxon>
        <taxon>Toxoplasma</taxon>
    </lineage>
</organism>
<dbReference type="GO" id="GO:0005737">
    <property type="term" value="C:cytoplasm"/>
    <property type="evidence" value="ECO:0007669"/>
    <property type="project" value="TreeGrafter"/>
</dbReference>
<dbReference type="Proteomes" id="UP000075225">
    <property type="component" value="Unassembled WGS sequence"/>
</dbReference>
<comment type="caution">
    <text evidence="4">The sequence shown here is derived from an EMBL/GenBank/DDBJ whole genome shotgun (WGS) entry which is preliminary data.</text>
</comment>
<dbReference type="VEuPathDB" id="ToxoDB:TGPRC2_228350B"/>
<dbReference type="AlphaFoldDB" id="A0A151H723"/>
<feature type="region of interest" description="Disordered" evidence="3">
    <location>
        <begin position="261"/>
        <end position="303"/>
    </location>
</feature>
<feature type="non-terminal residue" evidence="4">
    <location>
        <position position="1"/>
    </location>
</feature>
<dbReference type="GO" id="GO:0003746">
    <property type="term" value="F:translation elongation factor activity"/>
    <property type="evidence" value="ECO:0007669"/>
    <property type="project" value="UniProtKB-KW"/>
</dbReference>
<feature type="compositionally biased region" description="Low complexity" evidence="3">
    <location>
        <begin position="544"/>
        <end position="564"/>
    </location>
</feature>
<feature type="compositionally biased region" description="Basic and acidic residues" evidence="3">
    <location>
        <begin position="585"/>
        <end position="603"/>
    </location>
</feature>
<keyword evidence="2" id="KW-0342">GTP-binding</keyword>
<feature type="region of interest" description="Disordered" evidence="3">
    <location>
        <begin position="435"/>
        <end position="458"/>
    </location>
</feature>
<keyword evidence="4" id="KW-0251">Elongation factor</keyword>
<dbReference type="Gene3D" id="3.40.50.10050">
    <property type="entry name" value="Translation initiation factor IF- 2, domain 3"/>
    <property type="match status" value="1"/>
</dbReference>
<evidence type="ECO:0000256" key="3">
    <source>
        <dbReference type="SAM" id="MobiDB-lite"/>
    </source>
</evidence>
<feature type="region of interest" description="Disordered" evidence="3">
    <location>
        <begin position="100"/>
        <end position="174"/>
    </location>
</feature>
<feature type="region of interest" description="Disordered" evidence="3">
    <location>
        <begin position="504"/>
        <end position="605"/>
    </location>
</feature>
<gene>
    <name evidence="4" type="ORF">TGPRC2_228350B</name>
</gene>
<dbReference type="InterPro" id="IPR036925">
    <property type="entry name" value="TIF_IF2_dom3_sf"/>
</dbReference>
<feature type="compositionally biased region" description="Basic and acidic residues" evidence="3">
    <location>
        <begin position="276"/>
        <end position="303"/>
    </location>
</feature>